<sequence>MHIIIVVLSVVLLFKCSNTQPESTQLKSNERLTVWIQENVCADRCESFCLSENCHLTYCVSEICFCKECDQ</sequence>
<dbReference type="EMBL" id="JARPUR010000003">
    <property type="protein sequence ID" value="KAK4878966.1"/>
    <property type="molecule type" value="Genomic_DNA"/>
</dbReference>
<dbReference type="Proteomes" id="UP001353858">
    <property type="component" value="Unassembled WGS sequence"/>
</dbReference>
<feature type="chain" id="PRO_5043025582" evidence="1">
    <location>
        <begin position="20"/>
        <end position="71"/>
    </location>
</feature>
<feature type="signal peptide" evidence="1">
    <location>
        <begin position="1"/>
        <end position="19"/>
    </location>
</feature>
<accession>A0AAN7PB83</accession>
<keyword evidence="3" id="KW-1185">Reference proteome</keyword>
<keyword evidence="1" id="KW-0732">Signal</keyword>
<proteinExistence type="predicted"/>
<evidence type="ECO:0000313" key="2">
    <source>
        <dbReference type="EMBL" id="KAK4878966.1"/>
    </source>
</evidence>
<comment type="caution">
    <text evidence="2">The sequence shown here is derived from an EMBL/GenBank/DDBJ whole genome shotgun (WGS) entry which is preliminary data.</text>
</comment>
<dbReference type="AlphaFoldDB" id="A0AAN7PB83"/>
<evidence type="ECO:0000313" key="3">
    <source>
        <dbReference type="Proteomes" id="UP001353858"/>
    </source>
</evidence>
<evidence type="ECO:0000256" key="1">
    <source>
        <dbReference type="SAM" id="SignalP"/>
    </source>
</evidence>
<gene>
    <name evidence="2" type="ORF">RN001_007112</name>
</gene>
<organism evidence="2 3">
    <name type="scientific">Aquatica leii</name>
    <dbReference type="NCBI Taxonomy" id="1421715"/>
    <lineage>
        <taxon>Eukaryota</taxon>
        <taxon>Metazoa</taxon>
        <taxon>Ecdysozoa</taxon>
        <taxon>Arthropoda</taxon>
        <taxon>Hexapoda</taxon>
        <taxon>Insecta</taxon>
        <taxon>Pterygota</taxon>
        <taxon>Neoptera</taxon>
        <taxon>Endopterygota</taxon>
        <taxon>Coleoptera</taxon>
        <taxon>Polyphaga</taxon>
        <taxon>Elateriformia</taxon>
        <taxon>Elateroidea</taxon>
        <taxon>Lampyridae</taxon>
        <taxon>Luciolinae</taxon>
        <taxon>Aquatica</taxon>
    </lineage>
</organism>
<name>A0AAN7PB83_9COLE</name>
<protein>
    <submittedName>
        <fullName evidence="2">Uncharacterized protein</fullName>
    </submittedName>
</protein>
<reference evidence="3" key="1">
    <citation type="submission" date="2023-01" db="EMBL/GenBank/DDBJ databases">
        <title>Key to firefly adult light organ development and bioluminescence: homeobox transcription factors regulate luciferase expression and transportation to peroxisome.</title>
        <authorList>
            <person name="Fu X."/>
        </authorList>
    </citation>
    <scope>NUCLEOTIDE SEQUENCE [LARGE SCALE GENOMIC DNA]</scope>
</reference>